<keyword evidence="2" id="KW-0472">Membrane</keyword>
<sequence>MTGPDVPPSLHQPYPGAPPAYGPDPRRAAPPPGPSGLALAALVLGILCLVGAVVPVAGRILLVPLLPAALIVAVVAIVRRAAPRGLPIAALALAGVSAVIMAWSFVVPLGVPSWPWETRDAPPAVEEPAVPGVPDEPPLAPELGVPGLDGAGASRADPLPYGTTVTIIDENSGSEVWAMTVGAPEDVTAAASASGGTEPENGAYLAVTVELANLSEGTLDPVHDYDYAPYSWLLTGDGGRADAEYLPDLTALPPMWDLDPVPPGATERYAEVFDVAPAVAATGYFVLELPGYTRVYWGTAG</sequence>
<organism evidence="3 4">
    <name type="scientific">Microbacterium lushaniae</name>
    <dbReference type="NCBI Taxonomy" id="2614639"/>
    <lineage>
        <taxon>Bacteria</taxon>
        <taxon>Bacillati</taxon>
        <taxon>Actinomycetota</taxon>
        <taxon>Actinomycetes</taxon>
        <taxon>Micrococcales</taxon>
        <taxon>Microbacteriaceae</taxon>
        <taxon>Microbacterium</taxon>
    </lineage>
</organism>
<evidence type="ECO:0000256" key="1">
    <source>
        <dbReference type="SAM" id="MobiDB-lite"/>
    </source>
</evidence>
<dbReference type="Proteomes" id="UP000325516">
    <property type="component" value="Chromosome"/>
</dbReference>
<gene>
    <name evidence="3" type="ORF">F6J85_06930</name>
</gene>
<feature type="transmembrane region" description="Helical" evidence="2">
    <location>
        <begin position="60"/>
        <end position="78"/>
    </location>
</feature>
<feature type="compositionally biased region" description="Pro residues" evidence="1">
    <location>
        <begin position="15"/>
        <end position="29"/>
    </location>
</feature>
<evidence type="ECO:0000313" key="3">
    <source>
        <dbReference type="EMBL" id="QEW02867.1"/>
    </source>
</evidence>
<dbReference type="RefSeq" id="WP_150924385.1">
    <property type="nucleotide sequence ID" value="NZ_CP044232.1"/>
</dbReference>
<keyword evidence="4" id="KW-1185">Reference proteome</keyword>
<protein>
    <recommendedName>
        <fullName evidence="5">DUF4352 domain-containing protein</fullName>
    </recommendedName>
</protein>
<feature type="transmembrane region" description="Helical" evidence="2">
    <location>
        <begin position="85"/>
        <end position="106"/>
    </location>
</feature>
<reference evidence="4" key="1">
    <citation type="submission" date="2019-09" db="EMBL/GenBank/DDBJ databases">
        <title>Mumia zhuanghuii sp. nov. isolated from the intestinal contents of plateau pika (Ochotona curzoniae) in the Qinghai-Tibet plateau of China.</title>
        <authorList>
            <person name="Tian Z."/>
        </authorList>
    </citation>
    <scope>NUCLEOTIDE SEQUENCE [LARGE SCALE GENOMIC DNA]</scope>
    <source>
        <strain evidence="4">L-031</strain>
    </source>
</reference>
<feature type="transmembrane region" description="Helical" evidence="2">
    <location>
        <begin position="36"/>
        <end position="54"/>
    </location>
</feature>
<keyword evidence="2" id="KW-0812">Transmembrane</keyword>
<evidence type="ECO:0000256" key="2">
    <source>
        <dbReference type="SAM" id="Phobius"/>
    </source>
</evidence>
<dbReference type="AlphaFoldDB" id="A0A5J6L320"/>
<feature type="region of interest" description="Disordered" evidence="1">
    <location>
        <begin position="1"/>
        <end position="29"/>
    </location>
</feature>
<keyword evidence="2" id="KW-1133">Transmembrane helix</keyword>
<accession>A0A5J6L320</accession>
<name>A0A5J6L320_9MICO</name>
<proteinExistence type="predicted"/>
<dbReference type="EMBL" id="CP044232">
    <property type="protein sequence ID" value="QEW02867.1"/>
    <property type="molecule type" value="Genomic_DNA"/>
</dbReference>
<evidence type="ECO:0008006" key="5">
    <source>
        <dbReference type="Google" id="ProtNLM"/>
    </source>
</evidence>
<dbReference type="KEGG" id="mlz:F6J85_06930"/>
<evidence type="ECO:0000313" key="4">
    <source>
        <dbReference type="Proteomes" id="UP000325516"/>
    </source>
</evidence>